<dbReference type="AlphaFoldDB" id="A0A1I4YNT7"/>
<dbReference type="Proteomes" id="UP000198705">
    <property type="component" value="Unassembled WGS sequence"/>
</dbReference>
<dbReference type="STRING" id="649333.SAMN04487989_101129"/>
<accession>A0A1I4YNT7</accession>
<keyword evidence="6" id="KW-1185">Reference proteome</keyword>
<dbReference type="InterPro" id="IPR004843">
    <property type="entry name" value="Calcineurin-like_PHP"/>
</dbReference>
<evidence type="ECO:0000313" key="6">
    <source>
        <dbReference type="Proteomes" id="UP000198705"/>
    </source>
</evidence>
<proteinExistence type="predicted"/>
<reference evidence="6" key="1">
    <citation type="submission" date="2016-10" db="EMBL/GenBank/DDBJ databases">
        <authorList>
            <person name="Varghese N."/>
            <person name="Submissions S."/>
        </authorList>
    </citation>
    <scope>NUCLEOTIDE SEQUENCE [LARGE SCALE GENOMIC DNA]</scope>
    <source>
        <strain evidence="6">DSM 23925</strain>
    </source>
</reference>
<evidence type="ECO:0000256" key="1">
    <source>
        <dbReference type="ARBA" id="ARBA00022729"/>
    </source>
</evidence>
<keyword evidence="3" id="KW-0472">Membrane</keyword>
<gene>
    <name evidence="5" type="ORF">SAMN04487989_101129</name>
</gene>
<keyword evidence="3" id="KW-1133">Transmembrane helix</keyword>
<dbReference type="PANTHER" id="PTHR10161">
    <property type="entry name" value="TARTRATE-RESISTANT ACID PHOSPHATASE TYPE 5"/>
    <property type="match status" value="1"/>
</dbReference>
<dbReference type="PROSITE" id="PS51257">
    <property type="entry name" value="PROKAR_LIPOPROTEIN"/>
    <property type="match status" value="1"/>
</dbReference>
<protein>
    <submittedName>
        <fullName evidence="5">Calcineurin-like phosphoesterase</fullName>
    </submittedName>
</protein>
<dbReference type="GO" id="GO:0016787">
    <property type="term" value="F:hydrolase activity"/>
    <property type="evidence" value="ECO:0007669"/>
    <property type="project" value="UniProtKB-KW"/>
</dbReference>
<dbReference type="PANTHER" id="PTHR10161:SF14">
    <property type="entry name" value="TARTRATE-RESISTANT ACID PHOSPHATASE TYPE 5"/>
    <property type="match status" value="1"/>
</dbReference>
<dbReference type="SUPFAM" id="SSF56300">
    <property type="entry name" value="Metallo-dependent phosphatases"/>
    <property type="match status" value="1"/>
</dbReference>
<feature type="transmembrane region" description="Helical" evidence="3">
    <location>
        <begin position="20"/>
        <end position="38"/>
    </location>
</feature>
<evidence type="ECO:0000256" key="3">
    <source>
        <dbReference type="SAM" id="Phobius"/>
    </source>
</evidence>
<dbReference type="Gene3D" id="3.60.21.10">
    <property type="match status" value="1"/>
</dbReference>
<feature type="domain" description="Calcineurin-like phosphoesterase" evidence="4">
    <location>
        <begin position="56"/>
        <end position="308"/>
    </location>
</feature>
<dbReference type="RefSeq" id="WP_245758160.1">
    <property type="nucleotide sequence ID" value="NZ_FOVN01000001.1"/>
</dbReference>
<organism evidence="5 6">
    <name type="scientific">Bizionia echini</name>
    <dbReference type="NCBI Taxonomy" id="649333"/>
    <lineage>
        <taxon>Bacteria</taxon>
        <taxon>Pseudomonadati</taxon>
        <taxon>Bacteroidota</taxon>
        <taxon>Flavobacteriia</taxon>
        <taxon>Flavobacteriales</taxon>
        <taxon>Flavobacteriaceae</taxon>
        <taxon>Bizionia</taxon>
    </lineage>
</organism>
<dbReference type="InterPro" id="IPR029052">
    <property type="entry name" value="Metallo-depent_PP-like"/>
</dbReference>
<evidence type="ECO:0000313" key="5">
    <source>
        <dbReference type="EMBL" id="SFN39299.1"/>
    </source>
</evidence>
<dbReference type="EMBL" id="FOVN01000001">
    <property type="protein sequence ID" value="SFN39299.1"/>
    <property type="molecule type" value="Genomic_DNA"/>
</dbReference>
<name>A0A1I4YNT7_9FLAO</name>
<keyword evidence="2" id="KW-0378">Hydrolase</keyword>
<keyword evidence="1" id="KW-0732">Signal</keyword>
<evidence type="ECO:0000259" key="4">
    <source>
        <dbReference type="Pfam" id="PF00149"/>
    </source>
</evidence>
<dbReference type="InterPro" id="IPR051558">
    <property type="entry name" value="Metallophosphoesterase_PAP"/>
</dbReference>
<sequence length="1235" mass="140904">MAKRIINKLQDTMINFDSRWLVLTVFIFFGCATFKTQYEEADFQLSPSKKAIEHSFYLIGDAGNSPIGTKSPALKAFEEALNKASKNSTALFLGDNIYPSGLPEKDHKSYGFAKHQLDVQIDAVKNFKGTTLFIPGNHDWYSDGLVGLERQEDYIDDILGKNSFLPENGCSIENETITDNIEMIFVDAKWYMANWDRHPTMNDKCDIKTRDAFLDEFESRIKKARGKTTIVAMHHPMYTNGSHGGQYSFLSHMKPFPILGTIKNILRKTTGVSPEDIQNKRYNDLRKRLIRLAQENDHVIFVSGHDHNLQLLFQDNLAQIVSGSGSKSTPTRNIGSGVFSSSKNGFARLDVFDDGSSEVTFFDADSKEPLFRHSVYEPIVQEPREYPSSFPQTTTASIYSEEETDKSGFYTFLWGDRYSQAYSTPIKAKTAMLDTLYGGLTIVRKGGGSQSNSLRLKDSLGREYVMRGLRKNALNYIQAFAFKDQYVEGQFNETAAQDLILHVFTGAHPYTPFVVARLSESIGVLHTTPELYYVPHQKTIEPYNDTFGDELYMIEAHAGDDHGHKPGFAYSDELIGTDDMLIEICSDEDIIVDEEAYIRARLFDMLIGDWDRHHDQWRWATTEENGKTVYQPVPRDRDQVFSNMNDGFLMGLGSYLIPAARLLQPFSPDLRSPKWFNLEVYPLDQALISESTHDVWNEQVQIITSNLTDAVIEEAFSNIPEELQNDAIDEIKFNLKARRDNLQKISDEYYAYINKIAIVRGTDKDDYFDIERLPDGETHIKAFRIKGGEKKDLFHERKYTKEETREIWLYALDDDDVLHVHGEGDNLIKLRLIGGQNNDIYHIENGKRVVMYDYKSKENTFKTNKGRKKLEDDYDINAYNYFKLKNNQSQFFPIVGYNPDDGVKIGASGTYTAYGFERNPFSSKHTIKAAYYFATSGFDVTYSGEIAKIFGQFNLGIDAAITSPNYSVNFFGFGNETTNPNAENDDLFNRDYNRVKLQTLSVAPSLIYKGMLEGEFKLRISYQTIEVEETNGRFINDFYNTNQIENRNNFIGAQASYHFENRDYEAYPTLGFETNLKMGYRTNLENSNDFGFIIPDVSIDYKLIPNGKLVLASKMKAHFILGDGYEFYQAASIGASDGLRGYRNQRFTGKNSFYQLTDVRYMFNKMKTGILPVNFGIYSGVDYGRVWLKNDPSKKWHNSYGGGLLLMAAEVFTGNISLFHSDDGLRFAFALGLNF</sequence>
<evidence type="ECO:0000256" key="2">
    <source>
        <dbReference type="ARBA" id="ARBA00022801"/>
    </source>
</evidence>
<dbReference type="Pfam" id="PF00149">
    <property type="entry name" value="Metallophos"/>
    <property type="match status" value="1"/>
</dbReference>
<keyword evidence="3" id="KW-0812">Transmembrane</keyword>